<dbReference type="RefSeq" id="YP_007007573.1">
    <property type="nucleotide sequence ID" value="NC_019526.1"/>
</dbReference>
<accession>H6X4M5</accession>
<evidence type="ECO:0000313" key="2">
    <source>
        <dbReference type="Proteomes" id="UP000007524"/>
    </source>
</evidence>
<name>H6X4M5_9CAUD</name>
<dbReference type="Proteomes" id="UP000007524">
    <property type="component" value="Segment"/>
</dbReference>
<dbReference type="KEGG" id="vg:14013006"/>
<proteinExistence type="predicted"/>
<gene>
    <name evidence="1" type="ORF">RaK2_00418</name>
</gene>
<dbReference type="GeneID" id="14013006"/>
<keyword evidence="2" id="KW-1185">Reference proteome</keyword>
<sequence length="173" mass="20787">MKPIYTESIKLINDIDDFFKFVNSNSYYALHNLNILIFDHPGSVISAFEPKNFYQICLIRDNVQESIFKVSLNTRYEYWNESRMFYFDASRNDFSICEKTKIQNTVDILEYDNNIEELAFQYSTEVQLEFVPVCVLASYLKKNHDPKYPLFKLILNDVDFLLKRFKEIEDYDW</sequence>
<reference evidence="1 2" key="1">
    <citation type="journal article" date="2012" name="J. Virol.">
        <title>Genome of Klebsiella sp.-Infecting Bacteriophage vB_KleM_RaK2.</title>
        <authorList>
            <person name="Simoliunas E."/>
            <person name="Kaliniene L."/>
            <person name="Truncaite L."/>
            <person name="Klausa V."/>
            <person name="Zajanckauskaite A."/>
            <person name="Meskys R."/>
        </authorList>
    </citation>
    <scope>NUCLEOTIDE SEQUENCE [LARGE SCALE GENOMIC DNA]</scope>
</reference>
<dbReference type="EMBL" id="JQ513383">
    <property type="protein sequence ID" value="AFA44691.1"/>
    <property type="molecule type" value="Genomic_DNA"/>
</dbReference>
<evidence type="ECO:0000313" key="1">
    <source>
        <dbReference type="EMBL" id="AFA44691.1"/>
    </source>
</evidence>
<organism evidence="1 2">
    <name type="scientific">Klebsiella phage vB_KleM_RaK2</name>
    <dbReference type="NCBI Taxonomy" id="1147094"/>
    <lineage>
        <taxon>Viruses</taxon>
        <taxon>Duplodnaviria</taxon>
        <taxon>Heunggongvirae</taxon>
        <taxon>Uroviricota</taxon>
        <taxon>Caudoviricetes</taxon>
        <taxon>Alcyoneusvirus</taxon>
        <taxon>Alcyoneusvirus RaK2</taxon>
    </lineage>
</organism>
<protein>
    <submittedName>
        <fullName evidence="1">Uncharacterized protein</fullName>
    </submittedName>
</protein>